<accession>I0ELM7</accession>
<dbReference type="STRING" id="182217.HCW_02825"/>
<sequence>MHEHKNILKLENYEFLSDDVARALAQRKISACMYKEDDFLIIETHQDFNVDEIKNEISKLSFLRVKQQRENEINERTTNTLLKGFKSLALGTTHAYDLNLEDQANIQSLVLMGLGGAFRCAEVLEDESLGLKTYKEHSNEQLKSVFKDLLEYKQSVLVFYGLEKERLNALESLKDLLNFETKAYENKNKRKKGAKKQ</sequence>
<protein>
    <submittedName>
        <fullName evidence="1">Uncharacterized protein</fullName>
    </submittedName>
</protein>
<dbReference type="KEGG" id="hce:HCW_02825"/>
<evidence type="ECO:0000313" key="1">
    <source>
        <dbReference type="EMBL" id="AFI03846.1"/>
    </source>
</evidence>
<organism evidence="1 2">
    <name type="scientific">Helicobacter cetorum (strain ATCC BAA-429 / MIT 00-7128)</name>
    <dbReference type="NCBI Taxonomy" id="182217"/>
    <lineage>
        <taxon>Bacteria</taxon>
        <taxon>Pseudomonadati</taxon>
        <taxon>Campylobacterota</taxon>
        <taxon>Epsilonproteobacteria</taxon>
        <taxon>Campylobacterales</taxon>
        <taxon>Helicobacteraceae</taxon>
        <taxon>Helicobacter</taxon>
    </lineage>
</organism>
<dbReference type="AlphaFoldDB" id="I0ELM7"/>
<reference evidence="2" key="1">
    <citation type="submission" date="2012-04" db="EMBL/GenBank/DDBJ databases">
        <title>Complete genome sequence of Helicobacter cetorum strain MIT 00-7128.</title>
        <authorList>
            <person name="Kersulyte D."/>
            <person name="Berg D.E."/>
        </authorList>
    </citation>
    <scope>NUCLEOTIDE SEQUENCE [LARGE SCALE GENOMIC DNA]</scope>
    <source>
        <strain evidence="2">MIT 00-7128</strain>
    </source>
</reference>
<dbReference type="Proteomes" id="UP000005010">
    <property type="component" value="Chromosome"/>
</dbReference>
<keyword evidence="2" id="KW-1185">Reference proteome</keyword>
<dbReference type="EMBL" id="CP003479">
    <property type="protein sequence ID" value="AFI03846.1"/>
    <property type="molecule type" value="Genomic_DNA"/>
</dbReference>
<name>I0ELM7_HELC0</name>
<dbReference type="HOGENOM" id="CLU_1382448_0_0_7"/>
<evidence type="ECO:0000313" key="2">
    <source>
        <dbReference type="Proteomes" id="UP000005010"/>
    </source>
</evidence>
<dbReference type="PATRIC" id="fig|182217.3.peg.606"/>
<gene>
    <name evidence="1" type="ordered locus">HCW_02825</name>
</gene>
<proteinExistence type="predicted"/>
<dbReference type="RefSeq" id="WP_014660718.1">
    <property type="nucleotide sequence ID" value="NC_017737.1"/>
</dbReference>